<organism evidence="2 3">
    <name type="scientific">Acaryochloris marina (strain MBIC 11017)</name>
    <dbReference type="NCBI Taxonomy" id="329726"/>
    <lineage>
        <taxon>Bacteria</taxon>
        <taxon>Bacillati</taxon>
        <taxon>Cyanobacteriota</taxon>
        <taxon>Cyanophyceae</taxon>
        <taxon>Acaryochloridales</taxon>
        <taxon>Acaryochloridaceae</taxon>
        <taxon>Acaryochloris</taxon>
    </lineage>
</organism>
<dbReference type="STRING" id="329726.AM1_5626"/>
<evidence type="ECO:0000256" key="1">
    <source>
        <dbReference type="SAM" id="Phobius"/>
    </source>
</evidence>
<keyword evidence="1" id="KW-1133">Transmembrane helix</keyword>
<dbReference type="AlphaFoldDB" id="B0CF60"/>
<keyword evidence="1" id="KW-0472">Membrane</keyword>
<reference evidence="2 3" key="1">
    <citation type="journal article" date="2008" name="Proc. Natl. Acad. Sci. U.S.A.">
        <title>Niche adaptation and genome expansion in the chlorophyll d-producing cyanobacterium Acaryochloris marina.</title>
        <authorList>
            <person name="Swingley W.D."/>
            <person name="Chen M."/>
            <person name="Cheung P.C."/>
            <person name="Conrad A.L."/>
            <person name="Dejesa L.C."/>
            <person name="Hao J."/>
            <person name="Honchak B.M."/>
            <person name="Karbach L.E."/>
            <person name="Kurdoglu A."/>
            <person name="Lahiri S."/>
            <person name="Mastrian S.D."/>
            <person name="Miyashita H."/>
            <person name="Page L."/>
            <person name="Ramakrishna P."/>
            <person name="Satoh S."/>
            <person name="Sattley W.M."/>
            <person name="Shimada Y."/>
            <person name="Taylor H.L."/>
            <person name="Tomo T."/>
            <person name="Tsuchiya T."/>
            <person name="Wang Z.T."/>
            <person name="Raymond J."/>
            <person name="Mimuro M."/>
            <person name="Blankenship R.E."/>
            <person name="Touchman J.W."/>
        </authorList>
    </citation>
    <scope>NUCLEOTIDE SEQUENCE [LARGE SCALE GENOMIC DNA]</scope>
    <source>
        <strain evidence="3">MBIC 11017</strain>
    </source>
</reference>
<keyword evidence="3" id="KW-1185">Reference proteome</keyword>
<proteinExistence type="predicted"/>
<dbReference type="KEGG" id="amr:AM1_5626"/>
<protein>
    <submittedName>
        <fullName evidence="2">Type IV pilin protein, putative</fullName>
    </submittedName>
</protein>
<feature type="transmembrane region" description="Helical" evidence="1">
    <location>
        <begin position="21"/>
        <end position="48"/>
    </location>
</feature>
<name>B0CF60_ACAM1</name>
<dbReference type="Gene3D" id="3.30.700.10">
    <property type="entry name" value="Glycoprotein, Type 4 Pilin"/>
    <property type="match status" value="1"/>
</dbReference>
<dbReference type="EMBL" id="CP000828">
    <property type="protein sequence ID" value="ABW30576.1"/>
    <property type="molecule type" value="Genomic_DNA"/>
</dbReference>
<gene>
    <name evidence="2" type="ordered locus">AM1_5626</name>
</gene>
<dbReference type="Proteomes" id="UP000000268">
    <property type="component" value="Chromosome"/>
</dbReference>
<sequence length="170" mass="18773">MKLKHRYYSFTPRRKQTSVGFTLTETIALVVIFGIFATLSTPSFLGWLNQKKVDDALAKIEGAIKETQREAIKRSQDCTISVPKGINQSITGNCLVTGSRKIEDVTIFYNHSAPHDISFNFKGLYTPPGTTLWVSIPNSSVTPKCLAISTGIGLMRTGNYDLGIDKCVRP</sequence>
<accession>B0CF60</accession>
<evidence type="ECO:0000313" key="3">
    <source>
        <dbReference type="Proteomes" id="UP000000268"/>
    </source>
</evidence>
<dbReference type="InterPro" id="IPR045584">
    <property type="entry name" value="Pilin-like"/>
</dbReference>
<evidence type="ECO:0000313" key="2">
    <source>
        <dbReference type="EMBL" id="ABW30576.1"/>
    </source>
</evidence>
<keyword evidence="1" id="KW-0812">Transmembrane</keyword>
<dbReference type="HOGENOM" id="CLU_102971_0_0_3"/>
<dbReference type="SUPFAM" id="SSF54523">
    <property type="entry name" value="Pili subunits"/>
    <property type="match status" value="1"/>
</dbReference>
<dbReference type="eggNOG" id="COG4970">
    <property type="taxonomic scope" value="Bacteria"/>
</dbReference>